<comment type="caution">
    <text evidence="8">The sequence shown here is derived from an EMBL/GenBank/DDBJ whole genome shotgun (WGS) entry which is preliminary data.</text>
</comment>
<dbReference type="EMBL" id="BJZT01000042">
    <property type="protein sequence ID" value="GEP01413.1"/>
    <property type="molecule type" value="Genomic_DNA"/>
</dbReference>
<comment type="subcellular location">
    <subcellularLocation>
        <location evidence="1">Membrane</location>
        <topology evidence="1">Multi-pass membrane protein</topology>
    </subcellularLocation>
</comment>
<keyword evidence="2" id="KW-0813">Transport</keyword>
<evidence type="ECO:0000313" key="8">
    <source>
        <dbReference type="EMBL" id="GEP01413.1"/>
    </source>
</evidence>
<feature type="transmembrane region" description="Helical" evidence="6">
    <location>
        <begin position="220"/>
        <end position="243"/>
    </location>
</feature>
<feature type="transmembrane region" description="Helical" evidence="6">
    <location>
        <begin position="380"/>
        <end position="402"/>
    </location>
</feature>
<organism evidence="8 9">
    <name type="scientific">Methylobacterium haplocladii</name>
    <dbReference type="NCBI Taxonomy" id="1176176"/>
    <lineage>
        <taxon>Bacteria</taxon>
        <taxon>Pseudomonadati</taxon>
        <taxon>Pseudomonadota</taxon>
        <taxon>Alphaproteobacteria</taxon>
        <taxon>Hyphomicrobiales</taxon>
        <taxon>Methylobacteriaceae</taxon>
        <taxon>Methylobacterium</taxon>
    </lineage>
</organism>
<evidence type="ECO:0000259" key="7">
    <source>
        <dbReference type="PROSITE" id="PS50850"/>
    </source>
</evidence>
<dbReference type="SUPFAM" id="SSF103473">
    <property type="entry name" value="MFS general substrate transporter"/>
    <property type="match status" value="1"/>
</dbReference>
<dbReference type="Pfam" id="PF07690">
    <property type="entry name" value="MFS_1"/>
    <property type="match status" value="1"/>
</dbReference>
<evidence type="ECO:0000256" key="3">
    <source>
        <dbReference type="ARBA" id="ARBA00022692"/>
    </source>
</evidence>
<gene>
    <name evidence="8" type="ORF">MHA02_38000</name>
</gene>
<dbReference type="InterPro" id="IPR011701">
    <property type="entry name" value="MFS"/>
</dbReference>
<protein>
    <submittedName>
        <fullName evidence="8">Oxalate/formate MFS antiporter</fullName>
    </submittedName>
</protein>
<dbReference type="AlphaFoldDB" id="A0A512IUN9"/>
<evidence type="ECO:0000256" key="6">
    <source>
        <dbReference type="SAM" id="Phobius"/>
    </source>
</evidence>
<feature type="transmembrane region" description="Helical" evidence="6">
    <location>
        <begin position="355"/>
        <end position="374"/>
    </location>
</feature>
<feature type="transmembrane region" description="Helical" evidence="6">
    <location>
        <begin position="12"/>
        <end position="31"/>
    </location>
</feature>
<sequence>MMNTSHSATRWIQLGLGLIVMMTISSPQYIWTLFVKPLQTTTGASLPAVQVTFTLLIVLQTFFSPAQGWLIERFSAKGMIALGAALSGAGWAAASQIDSLYGLYATYGVLCGLGTGIVYVGIIGLMVRWFPERRGFAAGVVAAGYGMGAIATTFPISDMIAASGYRHTLLVFGAILGVTGFIAALGLRPPQPGETPEIPADKVASAAREVAPKTMLKTPLFWLMFAMMAMMSTGGLMVVAQFAAFAKEFGVADAIVFGFAALPFALTFDRVTNGLTRPFFGWVSDNIGRENTMAIAFALEACAIALLLAYRENAYAFALLSGVVFFAWGEIFSLFPSTLTDTFGTKHATTNYGFLYMAQGVGSLLGGPFAAMIHDAAGSWVPVFCIAIGLDLVTATLAWFVLKPARRAYLGVPGPAVPSLAQSLAVKPAAA</sequence>
<feature type="domain" description="Major facilitator superfamily (MFS) profile" evidence="7">
    <location>
        <begin position="1"/>
        <end position="406"/>
    </location>
</feature>
<dbReference type="PANTHER" id="PTHR43385:SF1">
    <property type="entry name" value="RIBOFLAVIN TRANSPORTER RIBJ"/>
    <property type="match status" value="1"/>
</dbReference>
<keyword evidence="9" id="KW-1185">Reference proteome</keyword>
<feature type="transmembrane region" description="Helical" evidence="6">
    <location>
        <begin position="43"/>
        <end position="62"/>
    </location>
</feature>
<evidence type="ECO:0000313" key="9">
    <source>
        <dbReference type="Proteomes" id="UP000321258"/>
    </source>
</evidence>
<dbReference type="InterPro" id="IPR036259">
    <property type="entry name" value="MFS_trans_sf"/>
</dbReference>
<dbReference type="InterPro" id="IPR020846">
    <property type="entry name" value="MFS_dom"/>
</dbReference>
<proteinExistence type="predicted"/>
<feature type="transmembrane region" description="Helical" evidence="6">
    <location>
        <begin position="292"/>
        <end position="310"/>
    </location>
</feature>
<feature type="transmembrane region" description="Helical" evidence="6">
    <location>
        <begin position="135"/>
        <end position="156"/>
    </location>
</feature>
<accession>A0A512IUN9</accession>
<dbReference type="InterPro" id="IPR052983">
    <property type="entry name" value="MFS_Riboflavin_Transporter"/>
</dbReference>
<keyword evidence="4 6" id="KW-1133">Transmembrane helix</keyword>
<evidence type="ECO:0000256" key="1">
    <source>
        <dbReference type="ARBA" id="ARBA00004141"/>
    </source>
</evidence>
<name>A0A512IUN9_9HYPH</name>
<keyword evidence="5 6" id="KW-0472">Membrane</keyword>
<evidence type="ECO:0000256" key="2">
    <source>
        <dbReference type="ARBA" id="ARBA00022448"/>
    </source>
</evidence>
<dbReference type="InterPro" id="IPR026355">
    <property type="entry name" value="Oxa/Form_antiport"/>
</dbReference>
<reference evidence="8 9" key="1">
    <citation type="submission" date="2019-07" db="EMBL/GenBank/DDBJ databases">
        <title>Whole genome shotgun sequence of Methylobacterium haplocladii NBRC 107714.</title>
        <authorList>
            <person name="Hosoyama A."/>
            <person name="Uohara A."/>
            <person name="Ohji S."/>
            <person name="Ichikawa N."/>
        </authorList>
    </citation>
    <scope>NUCLEOTIDE SEQUENCE [LARGE SCALE GENOMIC DNA]</scope>
    <source>
        <strain evidence="8 9">NBRC 107714</strain>
    </source>
</reference>
<dbReference type="NCBIfam" id="TIGR04259">
    <property type="entry name" value="oxa_formateAnti"/>
    <property type="match status" value="1"/>
</dbReference>
<dbReference type="Gene3D" id="1.20.1250.20">
    <property type="entry name" value="MFS general substrate transporter like domains"/>
    <property type="match status" value="2"/>
</dbReference>
<dbReference type="GO" id="GO:0019531">
    <property type="term" value="F:oxalate transmembrane transporter activity"/>
    <property type="evidence" value="ECO:0007669"/>
    <property type="project" value="InterPro"/>
</dbReference>
<feature type="transmembrane region" description="Helical" evidence="6">
    <location>
        <begin position="168"/>
        <end position="187"/>
    </location>
</feature>
<evidence type="ECO:0000256" key="5">
    <source>
        <dbReference type="ARBA" id="ARBA00023136"/>
    </source>
</evidence>
<feature type="transmembrane region" description="Helical" evidence="6">
    <location>
        <begin position="316"/>
        <end position="335"/>
    </location>
</feature>
<dbReference type="PROSITE" id="PS50850">
    <property type="entry name" value="MFS"/>
    <property type="match status" value="1"/>
</dbReference>
<dbReference type="Proteomes" id="UP000321258">
    <property type="component" value="Unassembled WGS sequence"/>
</dbReference>
<evidence type="ECO:0000256" key="4">
    <source>
        <dbReference type="ARBA" id="ARBA00022989"/>
    </source>
</evidence>
<feature type="transmembrane region" description="Helical" evidence="6">
    <location>
        <begin position="249"/>
        <end position="271"/>
    </location>
</feature>
<dbReference type="CDD" id="cd17353">
    <property type="entry name" value="MFS_OFA_like"/>
    <property type="match status" value="1"/>
</dbReference>
<keyword evidence="3 6" id="KW-0812">Transmembrane</keyword>
<feature type="transmembrane region" description="Helical" evidence="6">
    <location>
        <begin position="100"/>
        <end position="123"/>
    </location>
</feature>
<dbReference type="PANTHER" id="PTHR43385">
    <property type="entry name" value="RIBOFLAVIN TRANSPORTER RIBJ"/>
    <property type="match status" value="1"/>
</dbReference>
<dbReference type="GO" id="GO:0016020">
    <property type="term" value="C:membrane"/>
    <property type="evidence" value="ECO:0007669"/>
    <property type="project" value="UniProtKB-SubCell"/>
</dbReference>